<evidence type="ECO:0000256" key="5">
    <source>
        <dbReference type="ARBA" id="ARBA00022842"/>
    </source>
</evidence>
<dbReference type="HOGENOM" id="CLU_018272_3_2_7"/>
<evidence type="ECO:0000313" key="15">
    <source>
        <dbReference type="Proteomes" id="UP000006055"/>
    </source>
</evidence>
<feature type="binding site" evidence="10">
    <location>
        <position position="91"/>
    </location>
    <ligand>
        <name>Mg(2+)</name>
        <dbReference type="ChEBI" id="CHEBI:18420"/>
    </ligand>
</feature>
<dbReference type="PANTHER" id="PTHR20857:SF15">
    <property type="entry name" value="THIAMINE-PHOSPHATE SYNTHASE"/>
    <property type="match status" value="1"/>
</dbReference>
<evidence type="ECO:0000256" key="9">
    <source>
        <dbReference type="ARBA" id="ARBA00047883"/>
    </source>
</evidence>
<dbReference type="eggNOG" id="COG0352">
    <property type="taxonomic scope" value="Bacteria"/>
</dbReference>
<comment type="catalytic activity">
    <reaction evidence="7 10 11">
        <text>4-methyl-5-(2-phosphooxyethyl)-thiazole + 4-amino-2-methyl-5-(diphosphooxymethyl)pyrimidine + H(+) = thiamine phosphate + diphosphate</text>
        <dbReference type="Rhea" id="RHEA:22328"/>
        <dbReference type="ChEBI" id="CHEBI:15378"/>
        <dbReference type="ChEBI" id="CHEBI:33019"/>
        <dbReference type="ChEBI" id="CHEBI:37575"/>
        <dbReference type="ChEBI" id="CHEBI:57841"/>
        <dbReference type="ChEBI" id="CHEBI:58296"/>
        <dbReference type="EC" id="2.5.1.3"/>
    </reaction>
</comment>
<dbReference type="Proteomes" id="UP000006055">
    <property type="component" value="Chromosome"/>
</dbReference>
<dbReference type="EMBL" id="CP003360">
    <property type="protein sequence ID" value="AFM26334.1"/>
    <property type="molecule type" value="Genomic_DNA"/>
</dbReference>
<dbReference type="InterPro" id="IPR022998">
    <property type="entry name" value="ThiamineP_synth_TenI"/>
</dbReference>
<comment type="caution">
    <text evidence="10">Lacks conserved residue(s) required for the propagation of feature annotation.</text>
</comment>
<comment type="pathway">
    <text evidence="2 10 12">Cofactor biosynthesis; thiamine diphosphate biosynthesis; thiamine phosphate from 4-amino-2-methyl-5-diphosphomethylpyrimidine and 4-methyl-5-(2-phosphoethyl)-thiazole: step 1/1.</text>
</comment>
<dbReference type="SUPFAM" id="SSF51391">
    <property type="entry name" value="Thiamin phosphate synthase"/>
    <property type="match status" value="1"/>
</dbReference>
<keyword evidence="6 10" id="KW-0784">Thiamine biosynthesis</keyword>
<comment type="catalytic activity">
    <reaction evidence="9 10 11">
        <text>2-[(2R,5Z)-2-carboxy-4-methylthiazol-5(2H)-ylidene]ethyl phosphate + 4-amino-2-methyl-5-(diphosphooxymethyl)pyrimidine + 2 H(+) = thiamine phosphate + CO2 + diphosphate</text>
        <dbReference type="Rhea" id="RHEA:47844"/>
        <dbReference type="ChEBI" id="CHEBI:15378"/>
        <dbReference type="ChEBI" id="CHEBI:16526"/>
        <dbReference type="ChEBI" id="CHEBI:33019"/>
        <dbReference type="ChEBI" id="CHEBI:37575"/>
        <dbReference type="ChEBI" id="CHEBI:57841"/>
        <dbReference type="ChEBI" id="CHEBI:62899"/>
        <dbReference type="EC" id="2.5.1.3"/>
    </reaction>
</comment>
<dbReference type="NCBIfam" id="TIGR00693">
    <property type="entry name" value="thiE"/>
    <property type="match status" value="1"/>
</dbReference>
<sequence>MTDPSTWHVYLVTDRSFSLGRSTLEVVEAAVSGGVSAVQLREKDLCTRDFYREGVQLREFLRSHRVPLIINDRIDIALALDADGVHMGQEDMPLSRARQILGPDRIIGISINELDQITDESVELADYLAISPVFSTPTKPDATAPWGLEGVKKVRSLTNLPLVAIGSIKLQNAREVVLAGSDCIAVVTAITAAPDIAGATRQLVDEVRQAKSIRQNDTAKQ</sequence>
<evidence type="ECO:0000256" key="3">
    <source>
        <dbReference type="ARBA" id="ARBA00022679"/>
    </source>
</evidence>
<accession>I4C9U3</accession>
<gene>
    <name evidence="10" type="primary">thiE</name>
    <name evidence="14" type="ordered locus">Desti_3689</name>
</gene>
<organism evidence="14 15">
    <name type="scientific">Desulfomonile tiedjei (strain ATCC 49306 / DSM 6799 / DCB-1)</name>
    <dbReference type="NCBI Taxonomy" id="706587"/>
    <lineage>
        <taxon>Bacteria</taxon>
        <taxon>Pseudomonadati</taxon>
        <taxon>Thermodesulfobacteriota</taxon>
        <taxon>Desulfomonilia</taxon>
        <taxon>Desulfomonilales</taxon>
        <taxon>Desulfomonilaceae</taxon>
        <taxon>Desulfomonile</taxon>
    </lineage>
</organism>
<evidence type="ECO:0000256" key="11">
    <source>
        <dbReference type="RuleBase" id="RU003826"/>
    </source>
</evidence>
<dbReference type="GO" id="GO:0009229">
    <property type="term" value="P:thiamine diphosphate biosynthetic process"/>
    <property type="evidence" value="ECO:0007669"/>
    <property type="project" value="UniProtKB-UniRule"/>
</dbReference>
<dbReference type="UniPathway" id="UPA00060">
    <property type="reaction ID" value="UER00141"/>
</dbReference>
<dbReference type="Pfam" id="PF02581">
    <property type="entry name" value="TMP-TENI"/>
    <property type="match status" value="1"/>
</dbReference>
<evidence type="ECO:0000313" key="14">
    <source>
        <dbReference type="EMBL" id="AFM26334.1"/>
    </source>
</evidence>
<dbReference type="EC" id="2.5.1.3" evidence="10"/>
<dbReference type="GO" id="GO:0005737">
    <property type="term" value="C:cytoplasm"/>
    <property type="evidence" value="ECO:0007669"/>
    <property type="project" value="TreeGrafter"/>
</dbReference>
<evidence type="ECO:0000256" key="1">
    <source>
        <dbReference type="ARBA" id="ARBA00003814"/>
    </source>
</evidence>
<evidence type="ECO:0000256" key="10">
    <source>
        <dbReference type="HAMAP-Rule" id="MF_00097"/>
    </source>
</evidence>
<feature type="binding site" evidence="10">
    <location>
        <begin position="136"/>
        <end position="138"/>
    </location>
    <ligand>
        <name>2-[(2R,5Z)-2-carboxy-4-methylthiazol-5(2H)-ylidene]ethyl phosphate</name>
        <dbReference type="ChEBI" id="CHEBI:62899"/>
    </ligand>
</feature>
<comment type="similarity">
    <text evidence="10 11">Belongs to the thiamine-phosphate synthase family.</text>
</comment>
<evidence type="ECO:0000259" key="13">
    <source>
        <dbReference type="Pfam" id="PF02581"/>
    </source>
</evidence>
<reference evidence="15" key="1">
    <citation type="submission" date="2012-06" db="EMBL/GenBank/DDBJ databases">
        <title>Complete sequence of chromosome of Desulfomonile tiedjei DSM 6799.</title>
        <authorList>
            <person name="Lucas S."/>
            <person name="Copeland A."/>
            <person name="Lapidus A."/>
            <person name="Glavina del Rio T."/>
            <person name="Dalin E."/>
            <person name="Tice H."/>
            <person name="Bruce D."/>
            <person name="Goodwin L."/>
            <person name="Pitluck S."/>
            <person name="Peters L."/>
            <person name="Ovchinnikova G."/>
            <person name="Zeytun A."/>
            <person name="Lu M."/>
            <person name="Kyrpides N."/>
            <person name="Mavromatis K."/>
            <person name="Ivanova N."/>
            <person name="Brettin T."/>
            <person name="Detter J.C."/>
            <person name="Han C."/>
            <person name="Larimer F."/>
            <person name="Land M."/>
            <person name="Hauser L."/>
            <person name="Markowitz V."/>
            <person name="Cheng J.-F."/>
            <person name="Hugenholtz P."/>
            <person name="Woyke T."/>
            <person name="Wu D."/>
            <person name="Spring S."/>
            <person name="Schroeder M."/>
            <person name="Brambilla E."/>
            <person name="Klenk H.-P."/>
            <person name="Eisen J.A."/>
        </authorList>
    </citation>
    <scope>NUCLEOTIDE SEQUENCE [LARGE SCALE GENOMIC DNA]</scope>
    <source>
        <strain evidence="15">ATCC 49306 / DSM 6799 / DCB-1</strain>
    </source>
</reference>
<dbReference type="FunFam" id="3.20.20.70:FF:000096">
    <property type="entry name" value="Thiamine-phosphate synthase"/>
    <property type="match status" value="1"/>
</dbReference>
<dbReference type="RefSeq" id="WP_014811462.1">
    <property type="nucleotide sequence ID" value="NC_018025.1"/>
</dbReference>
<feature type="binding site" evidence="10">
    <location>
        <position position="110"/>
    </location>
    <ligand>
        <name>4-amino-2-methyl-5-(diphosphooxymethyl)pyrimidine</name>
        <dbReference type="ChEBI" id="CHEBI:57841"/>
    </ligand>
</feature>
<protein>
    <recommendedName>
        <fullName evidence="10">Thiamine-phosphate synthase</fullName>
        <shortName evidence="10">TP synthase</shortName>
        <shortName evidence="10">TPS</shortName>
        <ecNumber evidence="10">2.5.1.3</ecNumber>
    </recommendedName>
    <alternativeName>
        <fullName evidence="10">Thiamine-phosphate pyrophosphorylase</fullName>
        <shortName evidence="10">TMP pyrophosphorylase</shortName>
        <shortName evidence="10">TMP-PPase</shortName>
    </alternativeName>
</protein>
<feature type="domain" description="Thiamine phosphate synthase/TenI" evidence="13">
    <location>
        <begin position="9"/>
        <end position="190"/>
    </location>
</feature>
<dbReference type="GO" id="GO:0009228">
    <property type="term" value="P:thiamine biosynthetic process"/>
    <property type="evidence" value="ECO:0007669"/>
    <property type="project" value="UniProtKB-KW"/>
</dbReference>
<keyword evidence="15" id="KW-1185">Reference proteome</keyword>
<dbReference type="GO" id="GO:0004789">
    <property type="term" value="F:thiamine-phosphate diphosphorylase activity"/>
    <property type="evidence" value="ECO:0007669"/>
    <property type="project" value="UniProtKB-UniRule"/>
</dbReference>
<feature type="binding site" evidence="10">
    <location>
        <position position="72"/>
    </location>
    <ligand>
        <name>Mg(2+)</name>
        <dbReference type="ChEBI" id="CHEBI:18420"/>
    </ligand>
</feature>
<evidence type="ECO:0000256" key="4">
    <source>
        <dbReference type="ARBA" id="ARBA00022723"/>
    </source>
</evidence>
<proteinExistence type="inferred from homology"/>
<dbReference type="CDD" id="cd00564">
    <property type="entry name" value="TMP_TenI"/>
    <property type="match status" value="1"/>
</dbReference>
<feature type="binding site" evidence="10">
    <location>
        <position position="71"/>
    </location>
    <ligand>
        <name>4-amino-2-methyl-5-(diphosphooxymethyl)pyrimidine</name>
        <dbReference type="ChEBI" id="CHEBI:57841"/>
    </ligand>
</feature>
<feature type="binding site" evidence="10">
    <location>
        <begin position="39"/>
        <end position="43"/>
    </location>
    <ligand>
        <name>4-amino-2-methyl-5-(diphosphooxymethyl)pyrimidine</name>
        <dbReference type="ChEBI" id="CHEBI:57841"/>
    </ligand>
</feature>
<dbReference type="GO" id="GO:0000287">
    <property type="term" value="F:magnesium ion binding"/>
    <property type="evidence" value="ECO:0007669"/>
    <property type="project" value="UniProtKB-UniRule"/>
</dbReference>
<dbReference type="AlphaFoldDB" id="I4C9U3"/>
<dbReference type="PANTHER" id="PTHR20857">
    <property type="entry name" value="THIAMINE-PHOSPHATE PYROPHOSPHORYLASE"/>
    <property type="match status" value="1"/>
</dbReference>
<dbReference type="Gene3D" id="3.20.20.70">
    <property type="entry name" value="Aldolase class I"/>
    <property type="match status" value="1"/>
</dbReference>
<keyword evidence="4 10" id="KW-0479">Metal-binding</keyword>
<keyword evidence="5 10" id="KW-0460">Magnesium</keyword>
<feature type="binding site" evidence="10">
    <location>
        <begin position="187"/>
        <end position="188"/>
    </location>
    <ligand>
        <name>2-[(2R,5Z)-2-carboxy-4-methylthiazol-5(2H)-ylidene]ethyl phosphate</name>
        <dbReference type="ChEBI" id="CHEBI:62899"/>
    </ligand>
</feature>
<dbReference type="HAMAP" id="MF_00097">
    <property type="entry name" value="TMP_synthase"/>
    <property type="match status" value="1"/>
</dbReference>
<dbReference type="InterPro" id="IPR034291">
    <property type="entry name" value="TMP_synthase"/>
</dbReference>
<dbReference type="KEGG" id="dti:Desti_3689"/>
<evidence type="ECO:0000256" key="2">
    <source>
        <dbReference type="ARBA" id="ARBA00005165"/>
    </source>
</evidence>
<comment type="catalytic activity">
    <reaction evidence="8 10 11">
        <text>2-(2-carboxy-4-methylthiazol-5-yl)ethyl phosphate + 4-amino-2-methyl-5-(diphosphooxymethyl)pyrimidine + 2 H(+) = thiamine phosphate + CO2 + diphosphate</text>
        <dbReference type="Rhea" id="RHEA:47848"/>
        <dbReference type="ChEBI" id="CHEBI:15378"/>
        <dbReference type="ChEBI" id="CHEBI:16526"/>
        <dbReference type="ChEBI" id="CHEBI:33019"/>
        <dbReference type="ChEBI" id="CHEBI:37575"/>
        <dbReference type="ChEBI" id="CHEBI:57841"/>
        <dbReference type="ChEBI" id="CHEBI:62890"/>
        <dbReference type="EC" id="2.5.1.3"/>
    </reaction>
</comment>
<dbReference type="InterPro" id="IPR013785">
    <property type="entry name" value="Aldolase_TIM"/>
</dbReference>
<evidence type="ECO:0000256" key="6">
    <source>
        <dbReference type="ARBA" id="ARBA00022977"/>
    </source>
</evidence>
<evidence type="ECO:0000256" key="12">
    <source>
        <dbReference type="RuleBase" id="RU004253"/>
    </source>
</evidence>
<dbReference type="STRING" id="706587.Desti_3689"/>
<dbReference type="OrthoDB" id="9810880at2"/>
<keyword evidence="3 10" id="KW-0808">Transferase</keyword>
<evidence type="ECO:0000256" key="7">
    <source>
        <dbReference type="ARBA" id="ARBA00047334"/>
    </source>
</evidence>
<dbReference type="InterPro" id="IPR036206">
    <property type="entry name" value="ThiamineP_synth_sf"/>
</dbReference>
<evidence type="ECO:0000256" key="8">
    <source>
        <dbReference type="ARBA" id="ARBA00047851"/>
    </source>
</evidence>
<feature type="binding site" evidence="10">
    <location>
        <position position="139"/>
    </location>
    <ligand>
        <name>4-amino-2-methyl-5-(diphosphooxymethyl)pyrimidine</name>
        <dbReference type="ChEBI" id="CHEBI:57841"/>
    </ligand>
</feature>
<comment type="cofactor">
    <cofactor evidence="10">
        <name>Mg(2+)</name>
        <dbReference type="ChEBI" id="CHEBI:18420"/>
    </cofactor>
    <text evidence="10">Binds 1 Mg(2+) ion per subunit.</text>
</comment>
<comment type="function">
    <text evidence="1 10">Condenses 4-methyl-5-(beta-hydroxyethyl)thiazole monophosphate (THZ-P) and 2-methyl-4-amino-5-hydroxymethyl pyrimidine pyrophosphate (HMP-PP) to form thiamine monophosphate (TMP).</text>
</comment>
<dbReference type="PATRIC" id="fig|706587.4.peg.4195"/>
<name>I4C9U3_DESTA</name>